<dbReference type="GO" id="GO:0035097">
    <property type="term" value="C:histone methyltransferase complex"/>
    <property type="evidence" value="ECO:0007669"/>
    <property type="project" value="TreeGrafter"/>
</dbReference>
<sequence>MGVKVIVNRTGCARSEGYNGIRSESDMFSFLMSQWRPDPPKPDPEALDMAVIQAECQGNSNTHHQPQNDVPVAMHYRACQWMYRENVGVFGSHIHGLGLFCLQEIDSGDMVIEYAGTVIRSTLTDYQERFYESKGIGCYMFRIDSDEVVDVTINPNCYSKVVAVDGQKIMIFALET</sequence>
<reference evidence="4" key="1">
    <citation type="submission" date="2017-05" db="UniProtKB">
        <authorList>
            <consortium name="EnsemblMetazoa"/>
        </authorList>
    </citation>
    <scope>IDENTIFICATION</scope>
</reference>
<dbReference type="InterPro" id="IPR046341">
    <property type="entry name" value="SET_dom_sf"/>
</dbReference>
<dbReference type="EnsemblMetazoa" id="Aqu2.1.04053_001">
    <property type="protein sequence ID" value="Aqu2.1.04053_001"/>
    <property type="gene ID" value="Aqu2.1.04053"/>
</dbReference>
<dbReference type="PROSITE" id="PS50280">
    <property type="entry name" value="SET"/>
    <property type="match status" value="1"/>
</dbReference>
<feature type="domain" description="SET" evidence="3">
    <location>
        <begin position="85"/>
        <end position="176"/>
    </location>
</feature>
<evidence type="ECO:0000259" key="3">
    <source>
        <dbReference type="PROSITE" id="PS50280"/>
    </source>
</evidence>
<dbReference type="InterPro" id="IPR001214">
    <property type="entry name" value="SET_dom"/>
</dbReference>
<dbReference type="GO" id="GO:0042800">
    <property type="term" value="F:histone H3K4 methyltransferase activity"/>
    <property type="evidence" value="ECO:0007669"/>
    <property type="project" value="TreeGrafter"/>
</dbReference>
<dbReference type="GO" id="GO:0045893">
    <property type="term" value="P:positive regulation of DNA-templated transcription"/>
    <property type="evidence" value="ECO:0007669"/>
    <property type="project" value="TreeGrafter"/>
</dbReference>
<keyword evidence="1" id="KW-0805">Transcription regulation</keyword>
<dbReference type="AlphaFoldDB" id="A0A1X7SPQ3"/>
<dbReference type="OrthoDB" id="308383at2759"/>
<dbReference type="PANTHER" id="PTHR45838:SF4">
    <property type="entry name" value="HISTONE-LYSINE N-METHYLTRANSFERASE TRITHORAX"/>
    <property type="match status" value="1"/>
</dbReference>
<dbReference type="InParanoid" id="A0A1X7SPQ3"/>
<evidence type="ECO:0000256" key="1">
    <source>
        <dbReference type="ARBA" id="ARBA00023015"/>
    </source>
</evidence>
<accession>A0A1X7SPQ3</accession>
<dbReference type="Gene3D" id="2.170.270.10">
    <property type="entry name" value="SET domain"/>
    <property type="match status" value="1"/>
</dbReference>
<name>A0A1X7SPQ3_AMPQE</name>
<evidence type="ECO:0000256" key="2">
    <source>
        <dbReference type="ARBA" id="ARBA00023163"/>
    </source>
</evidence>
<dbReference type="eggNOG" id="KOG1084">
    <property type="taxonomic scope" value="Eukaryota"/>
</dbReference>
<organism evidence="4">
    <name type="scientific">Amphimedon queenslandica</name>
    <name type="common">Sponge</name>
    <dbReference type="NCBI Taxonomy" id="400682"/>
    <lineage>
        <taxon>Eukaryota</taxon>
        <taxon>Metazoa</taxon>
        <taxon>Porifera</taxon>
        <taxon>Demospongiae</taxon>
        <taxon>Heteroscleromorpha</taxon>
        <taxon>Haplosclerida</taxon>
        <taxon>Niphatidae</taxon>
        <taxon>Amphimedon</taxon>
    </lineage>
</organism>
<dbReference type="STRING" id="400682.A0A1X7SPQ3"/>
<dbReference type="SUPFAM" id="SSF82199">
    <property type="entry name" value="SET domain"/>
    <property type="match status" value="1"/>
</dbReference>
<keyword evidence="2" id="KW-0804">Transcription</keyword>
<dbReference type="PANTHER" id="PTHR45838">
    <property type="entry name" value="HISTONE-LYSINE-N-METHYLTRANSFERASE 2 KMT2 FAMILY MEMBER"/>
    <property type="match status" value="1"/>
</dbReference>
<evidence type="ECO:0000313" key="4">
    <source>
        <dbReference type="EnsemblMetazoa" id="Aqu2.1.04053_001"/>
    </source>
</evidence>
<proteinExistence type="predicted"/>
<protein>
    <recommendedName>
        <fullName evidence="3">SET domain-containing protein</fullName>
    </recommendedName>
</protein>